<feature type="region of interest" description="Disordered" evidence="1">
    <location>
        <begin position="187"/>
        <end position="229"/>
    </location>
</feature>
<dbReference type="InterPro" id="IPR001005">
    <property type="entry name" value="SANT/Myb"/>
</dbReference>
<comment type="caution">
    <text evidence="3">The sequence shown here is derived from an EMBL/GenBank/DDBJ whole genome shotgun (WGS) entry which is preliminary data.</text>
</comment>
<dbReference type="EMBL" id="JANEYF010005533">
    <property type="protein sequence ID" value="KAJ8927726.1"/>
    <property type="molecule type" value="Genomic_DNA"/>
</dbReference>
<name>A0AAV8WNF5_9CUCU</name>
<dbReference type="Pfam" id="PF13837">
    <property type="entry name" value="Myb_DNA-bind_4"/>
    <property type="match status" value="1"/>
</dbReference>
<dbReference type="Proteomes" id="UP001162156">
    <property type="component" value="Unassembled WGS sequence"/>
</dbReference>
<evidence type="ECO:0000259" key="2">
    <source>
        <dbReference type="PROSITE" id="PS50090"/>
    </source>
</evidence>
<keyword evidence="4" id="KW-1185">Reference proteome</keyword>
<dbReference type="Gene3D" id="1.10.10.60">
    <property type="entry name" value="Homeodomain-like"/>
    <property type="match status" value="1"/>
</dbReference>
<dbReference type="PANTHER" id="PTHR47595">
    <property type="entry name" value="HEAT SHOCK 70 KDA PROTEIN 14"/>
    <property type="match status" value="1"/>
</dbReference>
<accession>A0AAV8WNF5</accession>
<sequence length="246" mass="28754">MENISSETHSPVTEDGVVISQNNSILLQNNITQECLYVPITIGVLREFGLVEEFSHSISEQHKEQQENETKIWTTENTLFLIDIVGKFDKEFASGIKKNVWEKVTQQCKHLHKNINEKQCETKWKTLKRTYKTVLLHNNTSGQKKRYWEFFDVMHDIMHNKPEITPVAVCSSMTGLHINKEVAVPDLSPCSSKEDKENENISNKDYESSFSKKRKAKMSEADRRHQEKMKRLDNFNDLFQKMIDKM</sequence>
<evidence type="ECO:0000256" key="1">
    <source>
        <dbReference type="SAM" id="MobiDB-lite"/>
    </source>
</evidence>
<feature type="compositionally biased region" description="Basic and acidic residues" evidence="1">
    <location>
        <begin position="192"/>
        <end position="207"/>
    </location>
</feature>
<dbReference type="PANTHER" id="PTHR47595:SF1">
    <property type="entry name" value="MYB_SANT-LIKE DNA-BINDING DOMAIN-CONTAINING PROTEIN"/>
    <property type="match status" value="1"/>
</dbReference>
<feature type="domain" description="Myb-like" evidence="2">
    <location>
        <begin position="65"/>
        <end position="128"/>
    </location>
</feature>
<proteinExistence type="predicted"/>
<feature type="compositionally biased region" description="Basic and acidic residues" evidence="1">
    <location>
        <begin position="217"/>
        <end position="229"/>
    </location>
</feature>
<dbReference type="AlphaFoldDB" id="A0AAV8WNF5"/>
<gene>
    <name evidence="3" type="ORF">NQ314_019787</name>
</gene>
<dbReference type="PROSITE" id="PS50090">
    <property type="entry name" value="MYB_LIKE"/>
    <property type="match status" value="1"/>
</dbReference>
<evidence type="ECO:0000313" key="3">
    <source>
        <dbReference type="EMBL" id="KAJ8927726.1"/>
    </source>
</evidence>
<evidence type="ECO:0000313" key="4">
    <source>
        <dbReference type="Proteomes" id="UP001162156"/>
    </source>
</evidence>
<organism evidence="3 4">
    <name type="scientific">Rhamnusium bicolor</name>
    <dbReference type="NCBI Taxonomy" id="1586634"/>
    <lineage>
        <taxon>Eukaryota</taxon>
        <taxon>Metazoa</taxon>
        <taxon>Ecdysozoa</taxon>
        <taxon>Arthropoda</taxon>
        <taxon>Hexapoda</taxon>
        <taxon>Insecta</taxon>
        <taxon>Pterygota</taxon>
        <taxon>Neoptera</taxon>
        <taxon>Endopterygota</taxon>
        <taxon>Coleoptera</taxon>
        <taxon>Polyphaga</taxon>
        <taxon>Cucujiformia</taxon>
        <taxon>Chrysomeloidea</taxon>
        <taxon>Cerambycidae</taxon>
        <taxon>Lepturinae</taxon>
        <taxon>Rhagiini</taxon>
        <taxon>Rhamnusium</taxon>
    </lineage>
</organism>
<reference evidence="3" key="1">
    <citation type="journal article" date="2023" name="Insect Mol. Biol.">
        <title>Genome sequencing provides insights into the evolution of gene families encoding plant cell wall-degrading enzymes in longhorned beetles.</title>
        <authorList>
            <person name="Shin N.R."/>
            <person name="Okamura Y."/>
            <person name="Kirsch R."/>
            <person name="Pauchet Y."/>
        </authorList>
    </citation>
    <scope>NUCLEOTIDE SEQUENCE</scope>
    <source>
        <strain evidence="3">RBIC_L_NR</strain>
    </source>
</reference>
<protein>
    <recommendedName>
        <fullName evidence="2">Myb-like domain-containing protein</fullName>
    </recommendedName>
</protein>
<dbReference type="InterPro" id="IPR044822">
    <property type="entry name" value="Myb_DNA-bind_4"/>
</dbReference>